<feature type="domain" description="LUD" evidence="1">
    <location>
        <begin position="16"/>
        <end position="159"/>
    </location>
</feature>
<dbReference type="Gene3D" id="3.40.50.10420">
    <property type="entry name" value="NagB/RpiA/CoA transferase-like"/>
    <property type="match status" value="1"/>
</dbReference>
<dbReference type="AlphaFoldDB" id="A0AA35QSY4"/>
<gene>
    <name evidence="2" type="ORF">GBAR_LOCUS567</name>
</gene>
<evidence type="ECO:0000313" key="2">
    <source>
        <dbReference type="EMBL" id="CAI7990869.1"/>
    </source>
</evidence>
<dbReference type="Proteomes" id="UP001174909">
    <property type="component" value="Unassembled WGS sequence"/>
</dbReference>
<accession>A0AA35QSY4</accession>
<comment type="caution">
    <text evidence="2">The sequence shown here is derived from an EMBL/GenBank/DDBJ whole genome shotgun (WGS) entry which is preliminary data.</text>
</comment>
<dbReference type="PANTHER" id="PTHR36179">
    <property type="entry name" value="LUD_DOM DOMAIN-CONTAINING PROTEIN"/>
    <property type="match status" value="1"/>
</dbReference>
<sequence>MSSATPYSPATAGSISRTIAALAARNVDAILVESREAALAKLREWVPEGAEVFVSTSETLDTIGYTEYMHGNDRYINLHDRMLAQPDAASQREYRRKTTTADHFVGSVQAIAETGEIVVASGSGSQIGAYSYGARRVILVAGTQKICATLAEAEARTRGFTLERHDRWLEGRGSARAPIGKFLVMEHEPVVGRISMILIPESLGW</sequence>
<evidence type="ECO:0000259" key="1">
    <source>
        <dbReference type="Pfam" id="PF02589"/>
    </source>
</evidence>
<dbReference type="InterPro" id="IPR024185">
    <property type="entry name" value="FTHF_cligase-like_sf"/>
</dbReference>
<dbReference type="EMBL" id="CASHTH010000085">
    <property type="protein sequence ID" value="CAI7990869.1"/>
    <property type="molecule type" value="Genomic_DNA"/>
</dbReference>
<evidence type="ECO:0000313" key="3">
    <source>
        <dbReference type="Proteomes" id="UP001174909"/>
    </source>
</evidence>
<dbReference type="SUPFAM" id="SSF100950">
    <property type="entry name" value="NagB/RpiA/CoA transferase-like"/>
    <property type="match status" value="1"/>
</dbReference>
<proteinExistence type="predicted"/>
<dbReference type="PANTHER" id="PTHR36179:SF2">
    <property type="entry name" value="LUD DOMAIN-CONTAINING PROTEIN"/>
    <property type="match status" value="1"/>
</dbReference>
<organism evidence="2 3">
    <name type="scientific">Geodia barretti</name>
    <name type="common">Barrett's horny sponge</name>
    <dbReference type="NCBI Taxonomy" id="519541"/>
    <lineage>
        <taxon>Eukaryota</taxon>
        <taxon>Metazoa</taxon>
        <taxon>Porifera</taxon>
        <taxon>Demospongiae</taxon>
        <taxon>Heteroscleromorpha</taxon>
        <taxon>Tetractinellida</taxon>
        <taxon>Astrophorina</taxon>
        <taxon>Geodiidae</taxon>
        <taxon>Geodia</taxon>
    </lineage>
</organism>
<dbReference type="InterPro" id="IPR037171">
    <property type="entry name" value="NagB/RpiA_transferase-like"/>
</dbReference>
<keyword evidence="3" id="KW-1185">Reference proteome</keyword>
<reference evidence="2" key="1">
    <citation type="submission" date="2023-03" db="EMBL/GenBank/DDBJ databases">
        <authorList>
            <person name="Steffen K."/>
            <person name="Cardenas P."/>
        </authorList>
    </citation>
    <scope>NUCLEOTIDE SEQUENCE</scope>
</reference>
<name>A0AA35QSY4_GEOBA</name>
<protein>
    <recommendedName>
        <fullName evidence="1">LUD domain-containing protein</fullName>
    </recommendedName>
</protein>
<dbReference type="InterPro" id="IPR003741">
    <property type="entry name" value="LUD_dom"/>
</dbReference>
<dbReference type="Pfam" id="PF02589">
    <property type="entry name" value="LUD_dom"/>
    <property type="match status" value="1"/>
</dbReference>